<evidence type="ECO:0000313" key="2">
    <source>
        <dbReference type="EMBL" id="GFH48637.1"/>
    </source>
</evidence>
<accession>A0AAD3CME3</accession>
<feature type="compositionally biased region" description="Basic and acidic residues" evidence="1">
    <location>
        <begin position="307"/>
        <end position="318"/>
    </location>
</feature>
<feature type="region of interest" description="Disordered" evidence="1">
    <location>
        <begin position="66"/>
        <end position="115"/>
    </location>
</feature>
<proteinExistence type="predicted"/>
<comment type="caution">
    <text evidence="2">The sequence shown here is derived from an EMBL/GenBank/DDBJ whole genome shotgun (WGS) entry which is preliminary data.</text>
</comment>
<organism evidence="2 3">
    <name type="scientific">Chaetoceros tenuissimus</name>
    <dbReference type="NCBI Taxonomy" id="426638"/>
    <lineage>
        <taxon>Eukaryota</taxon>
        <taxon>Sar</taxon>
        <taxon>Stramenopiles</taxon>
        <taxon>Ochrophyta</taxon>
        <taxon>Bacillariophyta</taxon>
        <taxon>Coscinodiscophyceae</taxon>
        <taxon>Chaetocerotophycidae</taxon>
        <taxon>Chaetocerotales</taxon>
        <taxon>Chaetocerotaceae</taxon>
        <taxon>Chaetoceros</taxon>
    </lineage>
</organism>
<feature type="region of interest" description="Disordered" evidence="1">
    <location>
        <begin position="558"/>
        <end position="580"/>
    </location>
</feature>
<dbReference type="AlphaFoldDB" id="A0AAD3CME3"/>
<evidence type="ECO:0000256" key="1">
    <source>
        <dbReference type="SAM" id="MobiDB-lite"/>
    </source>
</evidence>
<feature type="compositionally biased region" description="Basic and acidic residues" evidence="1">
    <location>
        <begin position="428"/>
        <end position="439"/>
    </location>
</feature>
<sequence length="580" mass="63685">MVSEYSIINEIAAKLGTYHLYKETKDFYSTQSCVKKPIIPGRSRTASVHREAELLINFMSTAPVSDTNEIQSETSSTQVSTISRETERPSVISQSFSFESKKNDDSPKLGSCPQLLSVPKKSISSAADTKNTNLDEQQCSLENTFSFYCPSLSLGNNSSVSVRTAPSNSTPSYLLSRPITSNPIDVSSMDMSIIAGQLSNNIVQSFKDGINWRIRTWIKGISHKLNDRYQAERNTMIRNASYKIVNENIDSIKKSIKNSHEARLISALSKASSSIVVHDVRTTFFVLEQQSVHGQEFSEPPCKRNRHVSEESLEKNSEPYELSHSVTLDAKCSVSTSPNNKISVTFRAPGAINASFIHDCDGNSKLNSVSITLDTDAFAMSLEENTRLVVRTAAEEWIARPPVNYCTIYDTTSQETSASDGAASDVESSPKPENPDKKFYSDRKYESYFYPPSSEVEASGSLVTPTVTVQEPKTEEVPSAVKMPPPPRHLPLENVGGNSGFRAAFLNPRRVSPTEHCSSLVSPNPPLTYLEDGNAPAGTTYPLPPSLVSPYARIGDSISDDKTAPTMPALHQRNAHAACR</sequence>
<name>A0AAD3CME3_9STRA</name>
<reference evidence="2 3" key="1">
    <citation type="journal article" date="2021" name="Sci. Rep.">
        <title>The genome of the diatom Chaetoceros tenuissimus carries an ancient integrated fragment of an extant virus.</title>
        <authorList>
            <person name="Hongo Y."/>
            <person name="Kimura K."/>
            <person name="Takaki Y."/>
            <person name="Yoshida Y."/>
            <person name="Baba S."/>
            <person name="Kobayashi G."/>
            <person name="Nagasaki K."/>
            <person name="Hano T."/>
            <person name="Tomaru Y."/>
        </authorList>
    </citation>
    <scope>NUCLEOTIDE SEQUENCE [LARGE SCALE GENOMIC DNA]</scope>
    <source>
        <strain evidence="2 3">NIES-3715</strain>
    </source>
</reference>
<evidence type="ECO:0000313" key="3">
    <source>
        <dbReference type="Proteomes" id="UP001054902"/>
    </source>
</evidence>
<protein>
    <submittedName>
        <fullName evidence="2">Uncharacterized protein</fullName>
    </submittedName>
</protein>
<dbReference type="EMBL" id="BLLK01000029">
    <property type="protein sequence ID" value="GFH48637.1"/>
    <property type="molecule type" value="Genomic_DNA"/>
</dbReference>
<feature type="region of interest" description="Disordered" evidence="1">
    <location>
        <begin position="296"/>
        <end position="320"/>
    </location>
</feature>
<feature type="compositionally biased region" description="Polar residues" evidence="1">
    <location>
        <begin position="66"/>
        <end position="83"/>
    </location>
</feature>
<feature type="region of interest" description="Disordered" evidence="1">
    <location>
        <begin position="414"/>
        <end position="439"/>
    </location>
</feature>
<dbReference type="Proteomes" id="UP001054902">
    <property type="component" value="Unassembled WGS sequence"/>
</dbReference>
<keyword evidence="3" id="KW-1185">Reference proteome</keyword>
<gene>
    <name evidence="2" type="ORF">CTEN210_05113</name>
</gene>